<keyword evidence="1" id="KW-0408">Iron</keyword>
<dbReference type="InterPro" id="IPR008988">
    <property type="entry name" value="Transcriptional_repressor_C"/>
</dbReference>
<gene>
    <name evidence="3" type="ORF">MNBD_ALPHA02-2444</name>
</gene>
<dbReference type="EMBL" id="UOED01000024">
    <property type="protein sequence ID" value="VAV87266.1"/>
    <property type="molecule type" value="Genomic_DNA"/>
</dbReference>
<evidence type="ECO:0000256" key="1">
    <source>
        <dbReference type="ARBA" id="ARBA00023004"/>
    </source>
</evidence>
<feature type="domain" description="Ferrous iron transporter FeoA-like" evidence="2">
    <location>
        <begin position="2"/>
        <end position="83"/>
    </location>
</feature>
<sequence>MKYLSDMKKGDCATIIGFEADRCNDMEFARDLEDRLLEIGFEEGLGVEILHEGPISRDPIAVRIGQMTVALRRMEADAVKVMTGQ</sequence>
<evidence type="ECO:0000259" key="2">
    <source>
        <dbReference type="SMART" id="SM00899"/>
    </source>
</evidence>
<accession>A0A3B0REH8</accession>
<dbReference type="AlphaFoldDB" id="A0A3B0REH8"/>
<dbReference type="Pfam" id="PF04023">
    <property type="entry name" value="FeoA"/>
    <property type="match status" value="1"/>
</dbReference>
<dbReference type="Gene3D" id="2.30.30.90">
    <property type="match status" value="1"/>
</dbReference>
<protein>
    <recommendedName>
        <fullName evidence="2">Ferrous iron transporter FeoA-like domain-containing protein</fullName>
    </recommendedName>
</protein>
<dbReference type="PANTHER" id="PTHR42954:SF2">
    <property type="entry name" value="FE(2+) TRANSPORT PROTEIN A"/>
    <property type="match status" value="1"/>
</dbReference>
<dbReference type="InterPro" id="IPR007167">
    <property type="entry name" value="Fe-transptr_FeoA-like"/>
</dbReference>
<proteinExistence type="predicted"/>
<evidence type="ECO:0000313" key="3">
    <source>
        <dbReference type="EMBL" id="VAV87266.1"/>
    </source>
</evidence>
<reference evidence="3" key="1">
    <citation type="submission" date="2018-06" db="EMBL/GenBank/DDBJ databases">
        <authorList>
            <person name="Zhirakovskaya E."/>
        </authorList>
    </citation>
    <scope>NUCLEOTIDE SEQUENCE</scope>
</reference>
<dbReference type="SUPFAM" id="SSF50037">
    <property type="entry name" value="C-terminal domain of transcriptional repressors"/>
    <property type="match status" value="1"/>
</dbReference>
<dbReference type="PANTHER" id="PTHR42954">
    <property type="entry name" value="FE(2+) TRANSPORT PROTEIN A"/>
    <property type="match status" value="1"/>
</dbReference>
<dbReference type="InterPro" id="IPR038157">
    <property type="entry name" value="FeoA_core_dom"/>
</dbReference>
<dbReference type="InterPro" id="IPR052713">
    <property type="entry name" value="FeoA"/>
</dbReference>
<organism evidence="3">
    <name type="scientific">hydrothermal vent metagenome</name>
    <dbReference type="NCBI Taxonomy" id="652676"/>
    <lineage>
        <taxon>unclassified sequences</taxon>
        <taxon>metagenomes</taxon>
        <taxon>ecological metagenomes</taxon>
    </lineage>
</organism>
<dbReference type="SMART" id="SM00899">
    <property type="entry name" value="FeoA"/>
    <property type="match status" value="1"/>
</dbReference>
<name>A0A3B0REH8_9ZZZZ</name>
<dbReference type="GO" id="GO:0046914">
    <property type="term" value="F:transition metal ion binding"/>
    <property type="evidence" value="ECO:0007669"/>
    <property type="project" value="InterPro"/>
</dbReference>